<proteinExistence type="predicted"/>
<comment type="caution">
    <text evidence="1">The sequence shown here is derived from an EMBL/GenBank/DDBJ whole genome shotgun (WGS) entry which is preliminary data.</text>
</comment>
<dbReference type="EMBL" id="JASJQH010001756">
    <property type="protein sequence ID" value="KAK9760841.1"/>
    <property type="molecule type" value="Genomic_DNA"/>
</dbReference>
<reference evidence="1 2" key="1">
    <citation type="submission" date="2023-04" db="EMBL/GenBank/DDBJ databases">
        <title>Genome of Basidiobolus ranarum AG-B5.</title>
        <authorList>
            <person name="Stajich J.E."/>
            <person name="Carter-House D."/>
            <person name="Gryganskyi A."/>
        </authorList>
    </citation>
    <scope>NUCLEOTIDE SEQUENCE [LARGE SCALE GENOMIC DNA]</scope>
    <source>
        <strain evidence="1 2">AG-B5</strain>
    </source>
</reference>
<dbReference type="Proteomes" id="UP001479436">
    <property type="component" value="Unassembled WGS sequence"/>
</dbReference>
<sequence>MWYSRARYFQNVFANLIKTDGYSADVVVYKPMPKHFDSTKEDYVIEDLKEALQQDENLNDFCLTAIDPGRSCVWW</sequence>
<gene>
    <name evidence="1" type="ORF">K7432_014731</name>
</gene>
<keyword evidence="2" id="KW-1185">Reference proteome</keyword>
<accession>A0ABR2WH98</accession>
<organism evidence="1 2">
    <name type="scientific">Basidiobolus ranarum</name>
    <dbReference type="NCBI Taxonomy" id="34480"/>
    <lineage>
        <taxon>Eukaryota</taxon>
        <taxon>Fungi</taxon>
        <taxon>Fungi incertae sedis</taxon>
        <taxon>Zoopagomycota</taxon>
        <taxon>Entomophthoromycotina</taxon>
        <taxon>Basidiobolomycetes</taxon>
        <taxon>Basidiobolales</taxon>
        <taxon>Basidiobolaceae</taxon>
        <taxon>Basidiobolus</taxon>
    </lineage>
</organism>
<evidence type="ECO:0000313" key="2">
    <source>
        <dbReference type="Proteomes" id="UP001479436"/>
    </source>
</evidence>
<name>A0ABR2WH98_9FUNG</name>
<protein>
    <submittedName>
        <fullName evidence="1">Uncharacterized protein</fullName>
    </submittedName>
</protein>
<evidence type="ECO:0000313" key="1">
    <source>
        <dbReference type="EMBL" id="KAK9760841.1"/>
    </source>
</evidence>